<keyword evidence="2" id="KW-1185">Reference proteome</keyword>
<name>A0A1H3LJM8_9ACTN</name>
<gene>
    <name evidence="1" type="ORF">SAMN05660209_03377</name>
</gene>
<organism evidence="1 2">
    <name type="scientific">Geodermatophilus africanus</name>
    <dbReference type="NCBI Taxonomy" id="1137993"/>
    <lineage>
        <taxon>Bacteria</taxon>
        <taxon>Bacillati</taxon>
        <taxon>Actinomycetota</taxon>
        <taxon>Actinomycetes</taxon>
        <taxon>Geodermatophilales</taxon>
        <taxon>Geodermatophilaceae</taxon>
        <taxon>Geodermatophilus</taxon>
    </lineage>
</organism>
<evidence type="ECO:0000313" key="2">
    <source>
        <dbReference type="Proteomes" id="UP000198921"/>
    </source>
</evidence>
<protein>
    <submittedName>
        <fullName evidence="1">Uncharacterized protein</fullName>
    </submittedName>
</protein>
<dbReference type="Proteomes" id="UP000198921">
    <property type="component" value="Unassembled WGS sequence"/>
</dbReference>
<dbReference type="AlphaFoldDB" id="A0A1H3LJM8"/>
<reference evidence="2" key="1">
    <citation type="submission" date="2016-10" db="EMBL/GenBank/DDBJ databases">
        <authorList>
            <person name="Varghese N."/>
            <person name="Submissions S."/>
        </authorList>
    </citation>
    <scope>NUCLEOTIDE SEQUENCE [LARGE SCALE GENOMIC DNA]</scope>
    <source>
        <strain evidence="2">DSM 45422</strain>
    </source>
</reference>
<sequence length="76" mass="7871">MSGKPWVARTVLLAVPVLWTQWLAIAEGAVPPSTDVALLAGVVVAHEDVGCGSGGCWRELTLRGPGGPHLSVITSR</sequence>
<proteinExistence type="predicted"/>
<dbReference type="EMBL" id="FNOT01000009">
    <property type="protein sequence ID" value="SDY64611.1"/>
    <property type="molecule type" value="Genomic_DNA"/>
</dbReference>
<accession>A0A1H3LJM8</accession>
<evidence type="ECO:0000313" key="1">
    <source>
        <dbReference type="EMBL" id="SDY64611.1"/>
    </source>
</evidence>